<dbReference type="Ensembl" id="ENSMPUT00000000352.1">
    <property type="protein sequence ID" value="ENSMPUP00000000345.1"/>
    <property type="gene ID" value="ENSMPUG00000000350.1"/>
</dbReference>
<dbReference type="EMBL" id="AEYP01063762">
    <property type="status" value="NOT_ANNOTATED_CDS"/>
    <property type="molecule type" value="Genomic_DNA"/>
</dbReference>
<dbReference type="HOGENOM" id="CLU_2922026_0_0_1"/>
<dbReference type="EMBL" id="AEYP01063763">
    <property type="status" value="NOT_ANNOTATED_CDS"/>
    <property type="molecule type" value="Genomic_DNA"/>
</dbReference>
<name>M3XMP5_MUSPF</name>
<proteinExistence type="predicted"/>
<reference evidence="1" key="1">
    <citation type="submission" date="2024-06" db="UniProtKB">
        <authorList>
            <consortium name="Ensembl"/>
        </authorList>
    </citation>
    <scope>IDENTIFICATION</scope>
</reference>
<evidence type="ECO:0000313" key="1">
    <source>
        <dbReference type="Ensembl" id="ENSMPUP00000000345.1"/>
    </source>
</evidence>
<dbReference type="AlphaFoldDB" id="M3XMP5"/>
<organism evidence="1">
    <name type="scientific">Mustela putorius furo</name>
    <name type="common">European domestic ferret</name>
    <name type="synonym">Mustela furo</name>
    <dbReference type="NCBI Taxonomy" id="9669"/>
    <lineage>
        <taxon>Eukaryota</taxon>
        <taxon>Metazoa</taxon>
        <taxon>Chordata</taxon>
        <taxon>Craniata</taxon>
        <taxon>Vertebrata</taxon>
        <taxon>Euteleostomi</taxon>
        <taxon>Mammalia</taxon>
        <taxon>Eutheria</taxon>
        <taxon>Laurasiatheria</taxon>
        <taxon>Carnivora</taxon>
        <taxon>Caniformia</taxon>
        <taxon>Musteloidea</taxon>
        <taxon>Mustelidae</taxon>
        <taxon>Mustelinae</taxon>
        <taxon>Mustela</taxon>
    </lineage>
</organism>
<protein>
    <submittedName>
        <fullName evidence="1">Uncharacterized protein</fullName>
    </submittedName>
</protein>
<sequence>MLCGQNSVGLEEGEPFITLCSSYTEQKELNRLPSSLKNKFQNGVDPFFWLVLIPTGTDFCV</sequence>
<dbReference type="EMBL" id="AEYP01063764">
    <property type="status" value="NOT_ANNOTATED_CDS"/>
    <property type="molecule type" value="Genomic_DNA"/>
</dbReference>
<accession>M3XMP5</accession>
<dbReference type="InParanoid" id="M3XMP5"/>